<evidence type="ECO:0000313" key="2">
    <source>
        <dbReference type="EMBL" id="MFC3265714.1"/>
    </source>
</evidence>
<dbReference type="PANTHER" id="PTHR47829:SF1">
    <property type="entry name" value="HAD FAMILY PHOSPHATASE"/>
    <property type="match status" value="1"/>
</dbReference>
<evidence type="ECO:0000313" key="3">
    <source>
        <dbReference type="Proteomes" id="UP001595536"/>
    </source>
</evidence>
<keyword evidence="3" id="KW-1185">Reference proteome</keyword>
<feature type="domain" description="Aminoglycoside phosphotransferase" evidence="1">
    <location>
        <begin position="37"/>
        <end position="259"/>
    </location>
</feature>
<gene>
    <name evidence="2" type="ORF">ACFOEX_04965</name>
</gene>
<comment type="caution">
    <text evidence="2">The sequence shown here is derived from an EMBL/GenBank/DDBJ whole genome shotgun (WGS) entry which is preliminary data.</text>
</comment>
<sequence>MAGQVREPDALDGESGRASLRSFLEGYFGEQPEHFSVTKISGGQSNPTFFVDYGARRLVLRKQPPGKLLPGAHAIDREFRALQALNPTDVPTPRAVLLYGERDVLGTPFYIMERLEGRVFHDCSLPGLVPEERRQVYFGLAEAMAKMHAVEPEKVGLGDFGRPGNYFQRQIARWTRAYNESPSERIPALDRLVEWLPANMPGDDGRVAIAHGDFRLGNMLYHPTEPRVVGILDWELATLGHPLADLAFACIPWRTTPEQYGGIRGLDHKALGIPSEEEFVAHYYRHARPTSELKPFHMAFALFRFSVIFLGINDRVRAGNAAGEDAAKLEPLAREMAERAVEAIDG</sequence>
<dbReference type="Pfam" id="PF01636">
    <property type="entry name" value="APH"/>
    <property type="match status" value="1"/>
</dbReference>
<dbReference type="CDD" id="cd05154">
    <property type="entry name" value="ACAD10_11_N-like"/>
    <property type="match status" value="1"/>
</dbReference>
<dbReference type="InterPro" id="IPR002575">
    <property type="entry name" value="Aminoglycoside_PTrfase"/>
</dbReference>
<reference evidence="3" key="1">
    <citation type="journal article" date="2019" name="Int. J. Syst. Evol. Microbiol.">
        <title>The Global Catalogue of Microorganisms (GCM) 10K type strain sequencing project: providing services to taxonomists for standard genome sequencing and annotation.</title>
        <authorList>
            <consortium name="The Broad Institute Genomics Platform"/>
            <consortium name="The Broad Institute Genome Sequencing Center for Infectious Disease"/>
            <person name="Wu L."/>
            <person name="Ma J."/>
        </authorList>
    </citation>
    <scope>NUCLEOTIDE SEQUENCE [LARGE SCALE GENOMIC DNA]</scope>
    <source>
        <strain evidence="3">CCM 7941</strain>
    </source>
</reference>
<organism evidence="2 3">
    <name type="scientific">Camelimonas abortus</name>
    <dbReference type="NCBI Taxonomy" id="1017184"/>
    <lineage>
        <taxon>Bacteria</taxon>
        <taxon>Pseudomonadati</taxon>
        <taxon>Pseudomonadota</taxon>
        <taxon>Alphaproteobacteria</taxon>
        <taxon>Hyphomicrobiales</taxon>
        <taxon>Chelatococcaceae</taxon>
        <taxon>Camelimonas</taxon>
    </lineage>
</organism>
<dbReference type="SUPFAM" id="SSF56112">
    <property type="entry name" value="Protein kinase-like (PK-like)"/>
    <property type="match status" value="1"/>
</dbReference>
<dbReference type="InterPro" id="IPR052898">
    <property type="entry name" value="ACAD10-like"/>
</dbReference>
<dbReference type="Gene3D" id="3.30.200.20">
    <property type="entry name" value="Phosphorylase Kinase, domain 1"/>
    <property type="match status" value="1"/>
</dbReference>
<evidence type="ECO:0000259" key="1">
    <source>
        <dbReference type="Pfam" id="PF01636"/>
    </source>
</evidence>
<proteinExistence type="predicted"/>
<dbReference type="EMBL" id="JBHRUV010000019">
    <property type="protein sequence ID" value="MFC3265714.1"/>
    <property type="molecule type" value="Genomic_DNA"/>
</dbReference>
<dbReference type="InterPro" id="IPR041726">
    <property type="entry name" value="ACAD10_11_N"/>
</dbReference>
<name>A0ABV7LDL3_9HYPH</name>
<dbReference type="PANTHER" id="PTHR47829">
    <property type="entry name" value="HYDROLASE, PUTATIVE (AFU_ORTHOLOGUE AFUA_1G12880)-RELATED"/>
    <property type="match status" value="1"/>
</dbReference>
<dbReference type="InterPro" id="IPR011009">
    <property type="entry name" value="Kinase-like_dom_sf"/>
</dbReference>
<dbReference type="RefSeq" id="WP_376830912.1">
    <property type="nucleotide sequence ID" value="NZ_JBHLWR010000006.1"/>
</dbReference>
<dbReference type="Gene3D" id="3.90.1200.10">
    <property type="match status" value="1"/>
</dbReference>
<protein>
    <submittedName>
        <fullName evidence="2">Phosphotransferase family protein</fullName>
    </submittedName>
</protein>
<accession>A0ABV7LDL3</accession>
<dbReference type="Proteomes" id="UP001595536">
    <property type="component" value="Unassembled WGS sequence"/>
</dbReference>